<dbReference type="Pfam" id="PF08545">
    <property type="entry name" value="ACP_syn_III"/>
    <property type="match status" value="1"/>
</dbReference>
<dbReference type="RefSeq" id="WP_281893169.1">
    <property type="nucleotide sequence ID" value="NZ_BSDI01000005.1"/>
</dbReference>
<proteinExistence type="inferred from homology"/>
<evidence type="ECO:0000256" key="7">
    <source>
        <dbReference type="ARBA" id="ARBA00023160"/>
    </source>
</evidence>
<name>A0ABQ5QQP3_9ACTN</name>
<sequence length="336" mass="33513">MNGPTAVVAGLGATVPPHVLTNEMLAARLDTSDEWIRSRTGIRSRHTVAPGTATGDLAVTAGARALANAGMSTVDMVVVATATPDRLCPATAPEVASRLGLGPVPAFDVAAVCSGFVYALGVAAGAIAGRLAGSVLVIGADTFSTIVDPSDRTTVAIFGDGAGAVVLRAGVPGEVGGLLAFDLGSDGELADLIAIPAGGSRQRSTGPADPAAHYLAMRGRPVFVNAVRRMAASARAALAGTGWQAAALDWLVGHQANVRILHAVADGLGVPRERAVVNIDRVGNTSAASIPLALADAAAAGDLRAGDRVLLTAFGAGATWGSVTLTWPALPAVATF</sequence>
<dbReference type="PANTHER" id="PTHR34069:SF2">
    <property type="entry name" value="BETA-KETOACYL-[ACYL-CARRIER-PROTEIN] SYNTHASE III"/>
    <property type="match status" value="1"/>
</dbReference>
<dbReference type="InterPro" id="IPR013751">
    <property type="entry name" value="ACP_syn_III_N"/>
</dbReference>
<dbReference type="EMBL" id="BSDI01000005">
    <property type="protein sequence ID" value="GLH96044.1"/>
    <property type="molecule type" value="Genomic_DNA"/>
</dbReference>
<keyword evidence="4 9" id="KW-0808">Transferase</keyword>
<dbReference type="Gene3D" id="3.40.47.10">
    <property type="match status" value="1"/>
</dbReference>
<dbReference type="CDD" id="cd00830">
    <property type="entry name" value="KAS_III"/>
    <property type="match status" value="1"/>
</dbReference>
<keyword evidence="2 9" id="KW-0963">Cytoplasm</keyword>
<comment type="similarity">
    <text evidence="1 9">Belongs to the thiolase-like superfamily. FabH family.</text>
</comment>
<evidence type="ECO:0000256" key="5">
    <source>
        <dbReference type="ARBA" id="ARBA00022832"/>
    </source>
</evidence>
<accession>A0ABQ5QQP3</accession>
<dbReference type="NCBIfam" id="NF006829">
    <property type="entry name" value="PRK09352.1"/>
    <property type="match status" value="1"/>
</dbReference>
<dbReference type="InterPro" id="IPR016039">
    <property type="entry name" value="Thiolase-like"/>
</dbReference>
<comment type="catalytic activity">
    <reaction evidence="9">
        <text>malonyl-[ACP] + acetyl-CoA + H(+) = 3-oxobutanoyl-[ACP] + CO2 + CoA</text>
        <dbReference type="Rhea" id="RHEA:12080"/>
        <dbReference type="Rhea" id="RHEA-COMP:9623"/>
        <dbReference type="Rhea" id="RHEA-COMP:9625"/>
        <dbReference type="ChEBI" id="CHEBI:15378"/>
        <dbReference type="ChEBI" id="CHEBI:16526"/>
        <dbReference type="ChEBI" id="CHEBI:57287"/>
        <dbReference type="ChEBI" id="CHEBI:57288"/>
        <dbReference type="ChEBI" id="CHEBI:78449"/>
        <dbReference type="ChEBI" id="CHEBI:78450"/>
        <dbReference type="EC" id="2.3.1.180"/>
    </reaction>
</comment>
<feature type="domain" description="Beta-ketoacyl-[acyl-carrier-protein] synthase III C-terminal" evidence="10">
    <location>
        <begin position="239"/>
        <end position="327"/>
    </location>
</feature>
<dbReference type="InterPro" id="IPR013747">
    <property type="entry name" value="ACP_syn_III_C"/>
</dbReference>
<feature type="domain" description="Beta-ketoacyl-[acyl-carrier-protein] synthase III N-terminal" evidence="11">
    <location>
        <begin position="107"/>
        <end position="187"/>
    </location>
</feature>
<reference evidence="12" key="1">
    <citation type="submission" date="2022-12" db="EMBL/GenBank/DDBJ databases">
        <title>New Phytohabitans aurantiacus sp. RD004123 nov., an actinomycete isolated from soil.</title>
        <authorList>
            <person name="Triningsih D.W."/>
            <person name="Harunari E."/>
            <person name="Igarashi Y."/>
        </authorList>
    </citation>
    <scope>NUCLEOTIDE SEQUENCE</scope>
    <source>
        <strain evidence="12">RD004123</strain>
    </source>
</reference>
<feature type="active site" evidence="9">
    <location>
        <position position="284"/>
    </location>
</feature>
<evidence type="ECO:0000256" key="2">
    <source>
        <dbReference type="ARBA" id="ARBA00022490"/>
    </source>
</evidence>
<dbReference type="EC" id="2.3.1.180" evidence="9"/>
<comment type="domain">
    <text evidence="9">The last Arg residue of the ACP-binding site is essential for the weak association between ACP/AcpP and FabH.</text>
</comment>
<keyword evidence="7 9" id="KW-0275">Fatty acid biosynthesis</keyword>
<comment type="function">
    <text evidence="9">Catalyzes the condensation reaction of fatty acid synthesis by the addition to an acyl acceptor of two carbons from malonyl-ACP. Catalyzes the first condensation reaction which initiates fatty acid synthesis and may therefore play a role in governing the total rate of fatty acid production. Possesses both acetoacetyl-ACP synthase and acetyl transacylase activities. Its substrate specificity determines the biosynthesis of branched-chain and/or straight-chain of fatty acids.</text>
</comment>
<keyword evidence="9" id="KW-0511">Multifunctional enzyme</keyword>
<evidence type="ECO:0000256" key="4">
    <source>
        <dbReference type="ARBA" id="ARBA00022679"/>
    </source>
</evidence>
<dbReference type="Proteomes" id="UP001144280">
    <property type="component" value="Unassembled WGS sequence"/>
</dbReference>
<evidence type="ECO:0000256" key="8">
    <source>
        <dbReference type="ARBA" id="ARBA00023315"/>
    </source>
</evidence>
<comment type="caution">
    <text evidence="12">The sequence shown here is derived from an EMBL/GenBank/DDBJ whole genome shotgun (WGS) entry which is preliminary data.</text>
</comment>
<keyword evidence="8 9" id="KW-0012">Acyltransferase</keyword>
<evidence type="ECO:0000313" key="13">
    <source>
        <dbReference type="Proteomes" id="UP001144280"/>
    </source>
</evidence>
<keyword evidence="6 9" id="KW-0443">Lipid metabolism</keyword>
<evidence type="ECO:0000256" key="9">
    <source>
        <dbReference type="HAMAP-Rule" id="MF_01815"/>
    </source>
</evidence>
<comment type="subunit">
    <text evidence="9">Homodimer.</text>
</comment>
<protein>
    <recommendedName>
        <fullName evidence="9">Beta-ketoacyl-[acyl-carrier-protein] synthase III</fullName>
        <shortName evidence="9">Beta-ketoacyl-ACP synthase III</shortName>
        <shortName evidence="9">KAS III</shortName>
        <ecNumber evidence="9">2.3.1.180</ecNumber>
    </recommendedName>
    <alternativeName>
        <fullName evidence="9">3-oxoacyl-[acyl-carrier-protein] synthase 3</fullName>
    </alternativeName>
    <alternativeName>
        <fullName evidence="9">3-oxoacyl-[acyl-carrier-protein] synthase III</fullName>
    </alternativeName>
</protein>
<feature type="active site" evidence="9">
    <location>
        <position position="254"/>
    </location>
</feature>
<evidence type="ECO:0000259" key="11">
    <source>
        <dbReference type="Pfam" id="PF08545"/>
    </source>
</evidence>
<comment type="pathway">
    <text evidence="9">Lipid metabolism; fatty acid biosynthesis.</text>
</comment>
<gene>
    <name evidence="12" type="primary">fabH5</name>
    <name evidence="9" type="synonym">fabH</name>
    <name evidence="12" type="ORF">Pa4123_13170</name>
</gene>
<dbReference type="SUPFAM" id="SSF53901">
    <property type="entry name" value="Thiolase-like"/>
    <property type="match status" value="1"/>
</dbReference>
<keyword evidence="13" id="KW-1185">Reference proteome</keyword>
<evidence type="ECO:0000256" key="1">
    <source>
        <dbReference type="ARBA" id="ARBA00008642"/>
    </source>
</evidence>
<feature type="region of interest" description="ACP-binding" evidence="9">
    <location>
        <begin position="255"/>
        <end position="259"/>
    </location>
</feature>
<dbReference type="HAMAP" id="MF_01815">
    <property type="entry name" value="FabH"/>
    <property type="match status" value="1"/>
</dbReference>
<evidence type="ECO:0000313" key="12">
    <source>
        <dbReference type="EMBL" id="GLH96044.1"/>
    </source>
</evidence>
<evidence type="ECO:0000259" key="10">
    <source>
        <dbReference type="Pfam" id="PF08541"/>
    </source>
</evidence>
<feature type="active site" evidence="9">
    <location>
        <position position="113"/>
    </location>
</feature>
<evidence type="ECO:0000256" key="3">
    <source>
        <dbReference type="ARBA" id="ARBA00022516"/>
    </source>
</evidence>
<dbReference type="InterPro" id="IPR004655">
    <property type="entry name" value="FabH"/>
</dbReference>
<organism evidence="12 13">
    <name type="scientific">Phytohabitans aurantiacus</name>
    <dbReference type="NCBI Taxonomy" id="3016789"/>
    <lineage>
        <taxon>Bacteria</taxon>
        <taxon>Bacillati</taxon>
        <taxon>Actinomycetota</taxon>
        <taxon>Actinomycetes</taxon>
        <taxon>Micromonosporales</taxon>
        <taxon>Micromonosporaceae</taxon>
    </lineage>
</organism>
<dbReference type="NCBIfam" id="TIGR00747">
    <property type="entry name" value="fabH"/>
    <property type="match status" value="1"/>
</dbReference>
<keyword evidence="5 9" id="KW-0276">Fatty acid metabolism</keyword>
<keyword evidence="3 9" id="KW-0444">Lipid biosynthesis</keyword>
<dbReference type="PANTHER" id="PTHR34069">
    <property type="entry name" value="3-OXOACYL-[ACYL-CARRIER-PROTEIN] SYNTHASE 3"/>
    <property type="match status" value="1"/>
</dbReference>
<comment type="subcellular location">
    <subcellularLocation>
        <location evidence="9">Cytoplasm</location>
    </subcellularLocation>
</comment>
<dbReference type="Pfam" id="PF08541">
    <property type="entry name" value="ACP_syn_III_C"/>
    <property type="match status" value="1"/>
</dbReference>
<evidence type="ECO:0000256" key="6">
    <source>
        <dbReference type="ARBA" id="ARBA00023098"/>
    </source>
</evidence>